<dbReference type="InterPro" id="IPR013656">
    <property type="entry name" value="PAS_4"/>
</dbReference>
<feature type="coiled-coil region" evidence="12">
    <location>
        <begin position="235"/>
        <end position="262"/>
    </location>
</feature>
<dbReference type="CDD" id="cd00075">
    <property type="entry name" value="HATPase"/>
    <property type="match status" value="1"/>
</dbReference>
<evidence type="ECO:0000256" key="3">
    <source>
        <dbReference type="ARBA" id="ARBA00012438"/>
    </source>
</evidence>
<feature type="domain" description="HAMP" evidence="15">
    <location>
        <begin position="194"/>
        <end position="250"/>
    </location>
</feature>
<dbReference type="EC" id="2.7.13.3" evidence="3"/>
<evidence type="ECO:0000256" key="13">
    <source>
        <dbReference type="SAM" id="Phobius"/>
    </source>
</evidence>
<dbReference type="CDD" id="cd00082">
    <property type="entry name" value="HisKA"/>
    <property type="match status" value="1"/>
</dbReference>
<evidence type="ECO:0000313" key="17">
    <source>
        <dbReference type="Proteomes" id="UP000000602"/>
    </source>
</evidence>
<dbReference type="Pfam" id="PF00512">
    <property type="entry name" value="HisKA"/>
    <property type="match status" value="1"/>
</dbReference>
<evidence type="ECO:0000313" key="16">
    <source>
        <dbReference type="EMBL" id="CAG36615.1"/>
    </source>
</evidence>
<evidence type="ECO:0000256" key="8">
    <source>
        <dbReference type="ARBA" id="ARBA00022777"/>
    </source>
</evidence>
<dbReference type="Gene3D" id="3.30.565.10">
    <property type="entry name" value="Histidine kinase-like ATPase, C-terminal domain"/>
    <property type="match status" value="1"/>
</dbReference>
<dbReference type="PRINTS" id="PR00344">
    <property type="entry name" value="BCTRLSENSOR"/>
</dbReference>
<keyword evidence="13" id="KW-1133">Transmembrane helix</keyword>
<evidence type="ECO:0000256" key="1">
    <source>
        <dbReference type="ARBA" id="ARBA00000085"/>
    </source>
</evidence>
<dbReference type="InterPro" id="IPR035965">
    <property type="entry name" value="PAS-like_dom_sf"/>
</dbReference>
<dbReference type="SUPFAM" id="SSF55874">
    <property type="entry name" value="ATPase domain of HSP90 chaperone/DNA topoisomerase II/histidine kinase"/>
    <property type="match status" value="1"/>
</dbReference>
<comment type="catalytic activity">
    <reaction evidence="1">
        <text>ATP + protein L-histidine = ADP + protein N-phospho-L-histidine.</text>
        <dbReference type="EC" id="2.7.13.3"/>
    </reaction>
</comment>
<evidence type="ECO:0000256" key="4">
    <source>
        <dbReference type="ARBA" id="ARBA00022475"/>
    </source>
</evidence>
<dbReference type="SMART" id="SM00091">
    <property type="entry name" value="PAS"/>
    <property type="match status" value="1"/>
</dbReference>
<gene>
    <name evidence="16" type="ordered locus">DP1886</name>
</gene>
<dbReference type="InterPro" id="IPR003660">
    <property type="entry name" value="HAMP_dom"/>
</dbReference>
<dbReference type="InterPro" id="IPR004358">
    <property type="entry name" value="Sig_transdc_His_kin-like_C"/>
</dbReference>
<dbReference type="PANTHER" id="PTHR45453">
    <property type="entry name" value="PHOSPHATE REGULON SENSOR PROTEIN PHOR"/>
    <property type="match status" value="1"/>
</dbReference>
<dbReference type="GO" id="GO:0005886">
    <property type="term" value="C:plasma membrane"/>
    <property type="evidence" value="ECO:0007669"/>
    <property type="project" value="UniProtKB-SubCell"/>
</dbReference>
<dbReference type="PROSITE" id="PS50885">
    <property type="entry name" value="HAMP"/>
    <property type="match status" value="1"/>
</dbReference>
<dbReference type="SUPFAM" id="SSF47384">
    <property type="entry name" value="Homodimeric domain of signal transducing histidine kinase"/>
    <property type="match status" value="1"/>
</dbReference>
<dbReference type="FunFam" id="1.10.287.130:FF:000008">
    <property type="entry name" value="Two-component sensor histidine kinase"/>
    <property type="match status" value="1"/>
</dbReference>
<evidence type="ECO:0000256" key="12">
    <source>
        <dbReference type="SAM" id="Coils"/>
    </source>
</evidence>
<dbReference type="Pfam" id="PF08448">
    <property type="entry name" value="PAS_4"/>
    <property type="match status" value="1"/>
</dbReference>
<dbReference type="CDD" id="cd06225">
    <property type="entry name" value="HAMP"/>
    <property type="match status" value="1"/>
</dbReference>
<dbReference type="CDD" id="cd00130">
    <property type="entry name" value="PAS"/>
    <property type="match status" value="1"/>
</dbReference>
<dbReference type="InterPro" id="IPR003594">
    <property type="entry name" value="HATPase_dom"/>
</dbReference>
<keyword evidence="10" id="KW-0902">Two-component regulatory system</keyword>
<dbReference type="Gene3D" id="1.10.287.130">
    <property type="match status" value="1"/>
</dbReference>
<evidence type="ECO:0000256" key="11">
    <source>
        <dbReference type="ARBA" id="ARBA00023136"/>
    </source>
</evidence>
<dbReference type="eggNOG" id="COG5002">
    <property type="taxonomic scope" value="Bacteria"/>
</dbReference>
<dbReference type="Gene3D" id="3.30.450.20">
    <property type="entry name" value="PAS domain"/>
    <property type="match status" value="1"/>
</dbReference>
<proteinExistence type="predicted"/>
<organism evidence="16 17">
    <name type="scientific">Desulfotalea psychrophila (strain LSv54 / DSM 12343)</name>
    <dbReference type="NCBI Taxonomy" id="177439"/>
    <lineage>
        <taxon>Bacteria</taxon>
        <taxon>Pseudomonadati</taxon>
        <taxon>Thermodesulfobacteriota</taxon>
        <taxon>Desulfobulbia</taxon>
        <taxon>Desulfobulbales</taxon>
        <taxon>Desulfocapsaceae</taxon>
        <taxon>Desulfotalea</taxon>
    </lineage>
</organism>
<dbReference type="KEGG" id="dps:DP1886"/>
<accession>Q6AM10</accession>
<keyword evidence="6" id="KW-0808">Transferase</keyword>
<dbReference type="SMART" id="SM00387">
    <property type="entry name" value="HATPase_c"/>
    <property type="match status" value="1"/>
</dbReference>
<dbReference type="Pfam" id="PF02518">
    <property type="entry name" value="HATPase_c"/>
    <property type="match status" value="1"/>
</dbReference>
<keyword evidence="9" id="KW-0067">ATP-binding</keyword>
<dbReference type="InterPro" id="IPR036097">
    <property type="entry name" value="HisK_dim/P_sf"/>
</dbReference>
<dbReference type="InterPro" id="IPR050351">
    <property type="entry name" value="BphY/WalK/GraS-like"/>
</dbReference>
<dbReference type="AlphaFoldDB" id="Q6AM10"/>
<keyword evidence="8 16" id="KW-0418">Kinase</keyword>
<dbReference type="SMART" id="SM00388">
    <property type="entry name" value="HisKA"/>
    <property type="match status" value="1"/>
</dbReference>
<dbReference type="Proteomes" id="UP000000602">
    <property type="component" value="Chromosome"/>
</dbReference>
<evidence type="ECO:0000256" key="7">
    <source>
        <dbReference type="ARBA" id="ARBA00022741"/>
    </source>
</evidence>
<comment type="subcellular location">
    <subcellularLocation>
        <location evidence="2">Cell membrane</location>
    </subcellularLocation>
</comment>
<dbReference type="FunFam" id="3.30.565.10:FF:000006">
    <property type="entry name" value="Sensor histidine kinase WalK"/>
    <property type="match status" value="1"/>
</dbReference>
<dbReference type="SMART" id="SM00304">
    <property type="entry name" value="HAMP"/>
    <property type="match status" value="1"/>
</dbReference>
<keyword evidence="12" id="KW-0175">Coiled coil</keyword>
<dbReference type="GO" id="GO:0004721">
    <property type="term" value="F:phosphoprotein phosphatase activity"/>
    <property type="evidence" value="ECO:0007669"/>
    <property type="project" value="TreeGrafter"/>
</dbReference>
<evidence type="ECO:0000259" key="14">
    <source>
        <dbReference type="PROSITE" id="PS50109"/>
    </source>
</evidence>
<dbReference type="GO" id="GO:0016036">
    <property type="term" value="P:cellular response to phosphate starvation"/>
    <property type="evidence" value="ECO:0007669"/>
    <property type="project" value="TreeGrafter"/>
</dbReference>
<evidence type="ECO:0000256" key="2">
    <source>
        <dbReference type="ARBA" id="ARBA00004236"/>
    </source>
</evidence>
<dbReference type="Pfam" id="PF00672">
    <property type="entry name" value="HAMP"/>
    <property type="match status" value="1"/>
</dbReference>
<feature type="domain" description="Histidine kinase" evidence="14">
    <location>
        <begin position="380"/>
        <end position="601"/>
    </location>
</feature>
<evidence type="ECO:0000259" key="15">
    <source>
        <dbReference type="PROSITE" id="PS50885"/>
    </source>
</evidence>
<dbReference type="Gene3D" id="6.10.340.10">
    <property type="match status" value="1"/>
</dbReference>
<dbReference type="InterPro" id="IPR036890">
    <property type="entry name" value="HATPase_C_sf"/>
</dbReference>
<dbReference type="STRING" id="177439.DP1886"/>
<dbReference type="RefSeq" id="WP_011189127.1">
    <property type="nucleotide sequence ID" value="NC_006138.1"/>
</dbReference>
<dbReference type="HOGENOM" id="CLU_000445_89_2_7"/>
<evidence type="ECO:0000256" key="5">
    <source>
        <dbReference type="ARBA" id="ARBA00022553"/>
    </source>
</evidence>
<reference evidence="17" key="1">
    <citation type="journal article" date="2004" name="Environ. Microbiol.">
        <title>The genome of Desulfotalea psychrophila, a sulfate-reducing bacterium from permanently cold Arctic sediments.</title>
        <authorList>
            <person name="Rabus R."/>
            <person name="Ruepp A."/>
            <person name="Frickey T."/>
            <person name="Rattei T."/>
            <person name="Fartmann B."/>
            <person name="Stark M."/>
            <person name="Bauer M."/>
            <person name="Zibat A."/>
            <person name="Lombardot T."/>
            <person name="Becker I."/>
            <person name="Amann J."/>
            <person name="Gellner K."/>
            <person name="Teeling H."/>
            <person name="Leuschner W.D."/>
            <person name="Gloeckner F.-O."/>
            <person name="Lupas A.N."/>
            <person name="Amann R."/>
            <person name="Klenk H.-P."/>
        </authorList>
    </citation>
    <scope>NUCLEOTIDE SEQUENCE [LARGE SCALE GENOMIC DNA]</scope>
    <source>
        <strain evidence="17">DSM 12343 / LSv54</strain>
    </source>
</reference>
<keyword evidence="5" id="KW-0597">Phosphoprotein</keyword>
<dbReference type="GO" id="GO:0005524">
    <property type="term" value="F:ATP binding"/>
    <property type="evidence" value="ECO:0007669"/>
    <property type="project" value="UniProtKB-KW"/>
</dbReference>
<dbReference type="PANTHER" id="PTHR45453:SF1">
    <property type="entry name" value="PHOSPHATE REGULON SENSOR PROTEIN PHOR"/>
    <property type="match status" value="1"/>
</dbReference>
<keyword evidence="11 13" id="KW-0472">Membrane</keyword>
<dbReference type="SUPFAM" id="SSF55785">
    <property type="entry name" value="PYP-like sensor domain (PAS domain)"/>
    <property type="match status" value="1"/>
</dbReference>
<feature type="transmembrane region" description="Helical" evidence="13">
    <location>
        <begin position="174"/>
        <end position="192"/>
    </location>
</feature>
<evidence type="ECO:0000256" key="9">
    <source>
        <dbReference type="ARBA" id="ARBA00022840"/>
    </source>
</evidence>
<dbReference type="InterPro" id="IPR003661">
    <property type="entry name" value="HisK_dim/P_dom"/>
</dbReference>
<name>Q6AM10_DESPS</name>
<evidence type="ECO:0000256" key="10">
    <source>
        <dbReference type="ARBA" id="ARBA00023012"/>
    </source>
</evidence>
<dbReference type="InterPro" id="IPR005467">
    <property type="entry name" value="His_kinase_dom"/>
</dbReference>
<evidence type="ECO:0000256" key="6">
    <source>
        <dbReference type="ARBA" id="ARBA00022679"/>
    </source>
</evidence>
<keyword evidence="13" id="KW-0812">Transmembrane</keyword>
<sequence>MKAKKIIWQIFPANLLILLVALTAATWYSTASIQAFFLAETENSLESRCRLVGARVVELVEEDNIAELRDFIVQGGRESGVRLTVIAASGRVLADSNEDPDIMNNHRNRPEVATALSGTTGSSLRFSTTLSDALLYVAIPLRLQASPVTTNLILRASLSISSLYQTIARIKRRVALGALAIVILAILTTLFISRNISRPLEELKIWAERFAHGDFSKRKELLQSRNASREVVALAKTMERMAENLHEKIDMISNQRNQLETLFSSMREGIIAIDFEERIVLINDAATRLFDPGGSPSAGKLVQEFTRSLDLLQQIQYVRETGESLKAELTLHGSQTTSYLQTSAVPFHMANDDSSGVLIVLNDVTHLRRLESVRRDFVANVSHELRTPITAIRGYVETLLDGALDQKEDARRFLAIVLRQSSRLSDIINDLLALSRIELDSSTDNIELEEQHICSVVRAALQTCQIDAEQKGIILQLHCPEDIRVPLNPHLIEQALVNLIVNAVRYSPEKSEIRVEVLACEEGQEVSISVADDGCGIGAEHLPRVFERFYRSDKARSRELGGTGLGLAIVKHIVQAHNGRVAVNSEEGVGTEFSFFLPIKGE</sequence>
<keyword evidence="17" id="KW-1185">Reference proteome</keyword>
<dbReference type="InterPro" id="IPR000014">
    <property type="entry name" value="PAS"/>
</dbReference>
<keyword evidence="7" id="KW-0547">Nucleotide-binding</keyword>
<dbReference type="OrthoDB" id="9813151at2"/>
<dbReference type="SUPFAM" id="SSF158472">
    <property type="entry name" value="HAMP domain-like"/>
    <property type="match status" value="1"/>
</dbReference>
<dbReference type="PROSITE" id="PS50109">
    <property type="entry name" value="HIS_KIN"/>
    <property type="match status" value="1"/>
</dbReference>
<keyword evidence="4" id="KW-1003">Cell membrane</keyword>
<protein>
    <recommendedName>
        <fullName evidence="3">histidine kinase</fullName>
        <ecNumber evidence="3">2.7.13.3</ecNumber>
    </recommendedName>
</protein>
<dbReference type="GO" id="GO:0000155">
    <property type="term" value="F:phosphorelay sensor kinase activity"/>
    <property type="evidence" value="ECO:0007669"/>
    <property type="project" value="InterPro"/>
</dbReference>
<dbReference type="EMBL" id="CR522870">
    <property type="protein sequence ID" value="CAG36615.1"/>
    <property type="molecule type" value="Genomic_DNA"/>
</dbReference>